<keyword evidence="11 12" id="KW-0472">Membrane</keyword>
<evidence type="ECO:0000256" key="2">
    <source>
        <dbReference type="ARBA" id="ARBA00004687"/>
    </source>
</evidence>
<dbReference type="PANTHER" id="PTHR12468:SF2">
    <property type="entry name" value="GPI MANNOSYLTRANSFERASE 2"/>
    <property type="match status" value="1"/>
</dbReference>
<keyword evidence="5 12" id="KW-0337">GPI-anchor biosynthesis</keyword>
<dbReference type="GO" id="GO:0031501">
    <property type="term" value="C:mannosyltransferase complex"/>
    <property type="evidence" value="ECO:0007669"/>
    <property type="project" value="TreeGrafter"/>
</dbReference>
<evidence type="ECO:0000256" key="11">
    <source>
        <dbReference type="ARBA" id="ARBA00023136"/>
    </source>
</evidence>
<dbReference type="EC" id="2.4.1.-" evidence="12"/>
<feature type="transmembrane region" description="Helical" evidence="12">
    <location>
        <begin position="89"/>
        <end position="108"/>
    </location>
</feature>
<keyword evidence="8 12" id="KW-0812">Transmembrane</keyword>
<dbReference type="STRING" id="1137138.A0A067NUS9"/>
<dbReference type="Proteomes" id="UP000027073">
    <property type="component" value="Unassembled WGS sequence"/>
</dbReference>
<feature type="transmembrane region" description="Helical" evidence="12">
    <location>
        <begin position="315"/>
        <end position="337"/>
    </location>
</feature>
<dbReference type="GO" id="GO:0004376">
    <property type="term" value="F:GPI mannosyltransferase activity"/>
    <property type="evidence" value="ECO:0007669"/>
    <property type="project" value="InterPro"/>
</dbReference>
<dbReference type="PANTHER" id="PTHR12468">
    <property type="entry name" value="GPI MANNOSYLTRANSFERASE 2"/>
    <property type="match status" value="1"/>
</dbReference>
<evidence type="ECO:0000256" key="3">
    <source>
        <dbReference type="ARBA" id="ARBA00008698"/>
    </source>
</evidence>
<keyword evidence="9 12" id="KW-0256">Endoplasmic reticulum</keyword>
<dbReference type="VEuPathDB" id="FungiDB:PLEOSDRAFT_1041006"/>
<comment type="caution">
    <text evidence="12">Lacks conserved residue(s) required for the propagation of feature annotation.</text>
</comment>
<comment type="subcellular location">
    <subcellularLocation>
        <location evidence="1 12">Endoplasmic reticulum membrane</location>
        <topology evidence="1 12">Multi-pass membrane protein</topology>
    </subcellularLocation>
</comment>
<comment type="similarity">
    <text evidence="3 12">Belongs to the PIGV family.</text>
</comment>
<evidence type="ECO:0000256" key="12">
    <source>
        <dbReference type="RuleBase" id="RU363112"/>
    </source>
</evidence>
<feature type="transmembrane region" description="Helical" evidence="12">
    <location>
        <begin position="373"/>
        <end position="392"/>
    </location>
</feature>
<reference evidence="15" key="1">
    <citation type="journal article" date="2014" name="Proc. Natl. Acad. Sci. U.S.A.">
        <title>Extensive sampling of basidiomycete genomes demonstrates inadequacy of the white-rot/brown-rot paradigm for wood decay fungi.</title>
        <authorList>
            <person name="Riley R."/>
            <person name="Salamov A.A."/>
            <person name="Brown D.W."/>
            <person name="Nagy L.G."/>
            <person name="Floudas D."/>
            <person name="Held B.W."/>
            <person name="Levasseur A."/>
            <person name="Lombard V."/>
            <person name="Morin E."/>
            <person name="Otillar R."/>
            <person name="Lindquist E.A."/>
            <person name="Sun H."/>
            <person name="LaButti K.M."/>
            <person name="Schmutz J."/>
            <person name="Jabbour D."/>
            <person name="Luo H."/>
            <person name="Baker S.E."/>
            <person name="Pisabarro A.G."/>
            <person name="Walton J.D."/>
            <person name="Blanchette R.A."/>
            <person name="Henrissat B."/>
            <person name="Martin F."/>
            <person name="Cullen D."/>
            <person name="Hibbett D.S."/>
            <person name="Grigoriev I.V."/>
        </authorList>
    </citation>
    <scope>NUCLEOTIDE SEQUENCE [LARGE SCALE GENOMIC DNA]</scope>
    <source>
        <strain evidence="15">PC15</strain>
    </source>
</reference>
<evidence type="ECO:0000313" key="14">
    <source>
        <dbReference type="EMBL" id="KDQ27872.1"/>
    </source>
</evidence>
<dbReference type="FunCoup" id="A0A067NUS9">
    <property type="interactions" value="62"/>
</dbReference>
<dbReference type="GO" id="GO:0000009">
    <property type="term" value="F:alpha-1,6-mannosyltransferase activity"/>
    <property type="evidence" value="ECO:0007669"/>
    <property type="project" value="InterPro"/>
</dbReference>
<evidence type="ECO:0000256" key="10">
    <source>
        <dbReference type="ARBA" id="ARBA00022989"/>
    </source>
</evidence>
<comment type="function">
    <text evidence="12">Mannosyltransferase involved in glycosylphosphatidylinositol-anchor biosynthesis.</text>
</comment>
<evidence type="ECO:0000256" key="4">
    <source>
        <dbReference type="ARBA" id="ARBA00013795"/>
    </source>
</evidence>
<dbReference type="UniPathway" id="UPA00196"/>
<dbReference type="AlphaFoldDB" id="A0A067NUS9"/>
<accession>A0A067NUS9</accession>
<feature type="chain" id="PRO_5001646107" description="GPI mannosyltransferase 2" evidence="13">
    <location>
        <begin position="23"/>
        <end position="396"/>
    </location>
</feature>
<organism evidence="14 15">
    <name type="scientific">Pleurotus ostreatus (strain PC15)</name>
    <name type="common">Oyster mushroom</name>
    <dbReference type="NCBI Taxonomy" id="1137138"/>
    <lineage>
        <taxon>Eukaryota</taxon>
        <taxon>Fungi</taxon>
        <taxon>Dikarya</taxon>
        <taxon>Basidiomycota</taxon>
        <taxon>Agaricomycotina</taxon>
        <taxon>Agaricomycetes</taxon>
        <taxon>Agaricomycetidae</taxon>
        <taxon>Agaricales</taxon>
        <taxon>Pleurotineae</taxon>
        <taxon>Pleurotaceae</taxon>
        <taxon>Pleurotus</taxon>
    </lineage>
</organism>
<evidence type="ECO:0000256" key="9">
    <source>
        <dbReference type="ARBA" id="ARBA00022824"/>
    </source>
</evidence>
<sequence>MPFELVLLSGAAHLLTAAFAYACHTAVVLFDSSPTVAAIDSPFFRWDAFHFAHIADHGYVYEYEWAFFPGVPSVLRILSSSSGSDHLSFLFHALALLPISMFSALTLYELSSLVLGSPKLARLATLLSLLPSSPITLRLAPSPEGWYTCAAYRGMLHCARKEWLRAALWFMIAGSFRSNGIVLAGFILWGMLVEPFLLQKKISLANLWKSIPLVGMVFAPFIYHHCNAYLAFCLSADISAPEWCSRTIPSIYSYVQAKYWNVGLFKYWTLQQLPNFILPAPVLLILFSFSFWYLRNLCPDRRAVERRPSSPSSSNFLTLKLVPHVIHTCFMGVTLLVASHTQIALRLAASMPTIYWAAAWLHCHKPTHSLARLWVWWSFLWGSISIILWTAFLPPA</sequence>
<feature type="transmembrane region" description="Helical" evidence="12">
    <location>
        <begin position="166"/>
        <end position="192"/>
    </location>
</feature>
<feature type="signal peptide" evidence="13">
    <location>
        <begin position="1"/>
        <end position="22"/>
    </location>
</feature>
<dbReference type="OrthoDB" id="10252502at2759"/>
<dbReference type="EMBL" id="KL198008">
    <property type="protein sequence ID" value="KDQ27872.1"/>
    <property type="molecule type" value="Genomic_DNA"/>
</dbReference>
<dbReference type="GO" id="GO:0006506">
    <property type="term" value="P:GPI anchor biosynthetic process"/>
    <property type="evidence" value="ECO:0007669"/>
    <property type="project" value="UniProtKB-UniPathway"/>
</dbReference>
<comment type="pathway">
    <text evidence="2 12">Glycolipid biosynthesis; glycosylphosphatidylinositol-anchor biosynthesis.</text>
</comment>
<dbReference type="Pfam" id="PF04188">
    <property type="entry name" value="Mannosyl_trans2"/>
    <property type="match status" value="1"/>
</dbReference>
<evidence type="ECO:0000313" key="15">
    <source>
        <dbReference type="Proteomes" id="UP000027073"/>
    </source>
</evidence>
<protein>
    <recommendedName>
        <fullName evidence="4 12">GPI mannosyltransferase 2</fullName>
        <ecNumber evidence="12">2.4.1.-</ecNumber>
    </recommendedName>
</protein>
<proteinExistence type="inferred from homology"/>
<feature type="transmembrane region" description="Helical" evidence="12">
    <location>
        <begin position="276"/>
        <end position="294"/>
    </location>
</feature>
<evidence type="ECO:0000256" key="1">
    <source>
        <dbReference type="ARBA" id="ARBA00004477"/>
    </source>
</evidence>
<feature type="transmembrane region" description="Helical" evidence="12">
    <location>
        <begin position="343"/>
        <end position="361"/>
    </location>
</feature>
<evidence type="ECO:0000256" key="8">
    <source>
        <dbReference type="ARBA" id="ARBA00022692"/>
    </source>
</evidence>
<evidence type="ECO:0000256" key="7">
    <source>
        <dbReference type="ARBA" id="ARBA00022679"/>
    </source>
</evidence>
<keyword evidence="6 12" id="KW-0328">Glycosyltransferase</keyword>
<dbReference type="InParanoid" id="A0A067NUS9"/>
<dbReference type="GO" id="GO:0005789">
    <property type="term" value="C:endoplasmic reticulum membrane"/>
    <property type="evidence" value="ECO:0007669"/>
    <property type="project" value="UniProtKB-SubCell"/>
</dbReference>
<keyword evidence="7 12" id="KW-0808">Transferase</keyword>
<dbReference type="InterPro" id="IPR007315">
    <property type="entry name" value="PIG-V/Gpi18"/>
</dbReference>
<dbReference type="HOGENOM" id="CLU_029048_1_0_1"/>
<evidence type="ECO:0000256" key="13">
    <source>
        <dbReference type="SAM" id="SignalP"/>
    </source>
</evidence>
<keyword evidence="13" id="KW-0732">Signal</keyword>
<evidence type="ECO:0000256" key="6">
    <source>
        <dbReference type="ARBA" id="ARBA00022676"/>
    </source>
</evidence>
<gene>
    <name evidence="14" type="ORF">PLEOSDRAFT_1041006</name>
</gene>
<evidence type="ECO:0000256" key="5">
    <source>
        <dbReference type="ARBA" id="ARBA00022502"/>
    </source>
</evidence>
<keyword evidence="10 12" id="KW-1133">Transmembrane helix</keyword>
<name>A0A067NUS9_PLEO1</name>